<dbReference type="Proteomes" id="UP001589814">
    <property type="component" value="Unassembled WGS sequence"/>
</dbReference>
<proteinExistence type="predicted"/>
<sequence>MKKQNGVALSAGLLMISGMVEAQSPSLDDVFNGDMLNTNLRYFESAAGIARESWGDRHVYRIVGCRLPDDVRQRL</sequence>
<feature type="chain" id="PRO_5046123046" evidence="1">
    <location>
        <begin position="23"/>
        <end position="75"/>
    </location>
</feature>
<reference evidence="2 3" key="1">
    <citation type="submission" date="2024-09" db="EMBL/GenBank/DDBJ databases">
        <authorList>
            <person name="Sun Q."/>
            <person name="Mori K."/>
        </authorList>
    </citation>
    <scope>NUCLEOTIDE SEQUENCE [LARGE SCALE GENOMIC DNA]</scope>
    <source>
        <strain evidence="2 3">CCM 7415</strain>
    </source>
</reference>
<dbReference type="EMBL" id="JBHLVX010000011">
    <property type="protein sequence ID" value="MFC0266978.1"/>
    <property type="molecule type" value="Genomic_DNA"/>
</dbReference>
<organism evidence="2 3">
    <name type="scientific">Kushneria aurantia</name>
    <dbReference type="NCBI Taxonomy" id="504092"/>
    <lineage>
        <taxon>Bacteria</taxon>
        <taxon>Pseudomonadati</taxon>
        <taxon>Pseudomonadota</taxon>
        <taxon>Gammaproteobacteria</taxon>
        <taxon>Oceanospirillales</taxon>
        <taxon>Halomonadaceae</taxon>
        <taxon>Kushneria</taxon>
    </lineage>
</organism>
<name>A0ABV6FZZ7_9GAMM</name>
<accession>A0ABV6FZZ7</accession>
<evidence type="ECO:0000256" key="1">
    <source>
        <dbReference type="SAM" id="SignalP"/>
    </source>
</evidence>
<dbReference type="RefSeq" id="WP_156826806.1">
    <property type="nucleotide sequence ID" value="NZ_JBHLVX010000011.1"/>
</dbReference>
<protein>
    <submittedName>
        <fullName evidence="2">Uncharacterized protein</fullName>
    </submittedName>
</protein>
<comment type="caution">
    <text evidence="2">The sequence shown here is derived from an EMBL/GenBank/DDBJ whole genome shotgun (WGS) entry which is preliminary data.</text>
</comment>
<evidence type="ECO:0000313" key="3">
    <source>
        <dbReference type="Proteomes" id="UP001589814"/>
    </source>
</evidence>
<gene>
    <name evidence="2" type="ORF">ACFFHW_03015</name>
</gene>
<feature type="signal peptide" evidence="1">
    <location>
        <begin position="1"/>
        <end position="22"/>
    </location>
</feature>
<keyword evidence="1" id="KW-0732">Signal</keyword>
<keyword evidence="3" id="KW-1185">Reference proteome</keyword>
<evidence type="ECO:0000313" key="2">
    <source>
        <dbReference type="EMBL" id="MFC0266978.1"/>
    </source>
</evidence>